<evidence type="ECO:0000256" key="2">
    <source>
        <dbReference type="ARBA" id="ARBA00023034"/>
    </source>
</evidence>
<dbReference type="STRING" id="10195.A0A3M7SDZ5"/>
<keyword evidence="7" id="KW-1185">Reference proteome</keyword>
<feature type="region of interest" description="Disordered" evidence="4">
    <location>
        <begin position="1"/>
        <end position="20"/>
    </location>
</feature>
<organism evidence="6 7">
    <name type="scientific">Brachionus plicatilis</name>
    <name type="common">Marine rotifer</name>
    <name type="synonym">Brachionus muelleri</name>
    <dbReference type="NCBI Taxonomy" id="10195"/>
    <lineage>
        <taxon>Eukaryota</taxon>
        <taxon>Metazoa</taxon>
        <taxon>Spiralia</taxon>
        <taxon>Gnathifera</taxon>
        <taxon>Rotifera</taxon>
        <taxon>Eurotatoria</taxon>
        <taxon>Monogononta</taxon>
        <taxon>Pseudotrocha</taxon>
        <taxon>Ploima</taxon>
        <taxon>Brachionidae</taxon>
        <taxon>Brachionus</taxon>
    </lineage>
</organism>
<evidence type="ECO:0000259" key="5">
    <source>
        <dbReference type="Pfam" id="PF04869"/>
    </source>
</evidence>
<keyword evidence="3" id="KW-0175">Coiled coil</keyword>
<evidence type="ECO:0000313" key="6">
    <source>
        <dbReference type="EMBL" id="RNA34011.1"/>
    </source>
</evidence>
<dbReference type="SUPFAM" id="SSF48371">
    <property type="entry name" value="ARM repeat"/>
    <property type="match status" value="1"/>
</dbReference>
<dbReference type="Pfam" id="PF18770">
    <property type="entry name" value="Arm_vescicular"/>
    <property type="match status" value="1"/>
</dbReference>
<evidence type="ECO:0000256" key="1">
    <source>
        <dbReference type="ARBA" id="ARBA00004555"/>
    </source>
</evidence>
<dbReference type="GO" id="GO:0000139">
    <property type="term" value="C:Golgi membrane"/>
    <property type="evidence" value="ECO:0007669"/>
    <property type="project" value="InterPro"/>
</dbReference>
<dbReference type="GO" id="GO:0048211">
    <property type="term" value="P:Golgi vesicle docking"/>
    <property type="evidence" value="ECO:0007669"/>
    <property type="project" value="TreeGrafter"/>
</dbReference>
<dbReference type="GO" id="GO:0006888">
    <property type="term" value="P:endoplasmic reticulum to Golgi vesicle-mediated transport"/>
    <property type="evidence" value="ECO:0007669"/>
    <property type="project" value="TreeGrafter"/>
</dbReference>
<dbReference type="GO" id="GO:0005783">
    <property type="term" value="C:endoplasmic reticulum"/>
    <property type="evidence" value="ECO:0007669"/>
    <property type="project" value="TreeGrafter"/>
</dbReference>
<dbReference type="GO" id="GO:0005795">
    <property type="term" value="C:Golgi stack"/>
    <property type="evidence" value="ECO:0007669"/>
    <property type="project" value="TreeGrafter"/>
</dbReference>
<reference evidence="6 7" key="1">
    <citation type="journal article" date="2018" name="Sci. Rep.">
        <title>Genomic signatures of local adaptation to the degree of environmental predictability in rotifers.</title>
        <authorList>
            <person name="Franch-Gras L."/>
            <person name="Hahn C."/>
            <person name="Garcia-Roger E.M."/>
            <person name="Carmona M.J."/>
            <person name="Serra M."/>
            <person name="Gomez A."/>
        </authorList>
    </citation>
    <scope>NUCLEOTIDE SEQUENCE [LARGE SCALE GENOMIC DNA]</scope>
    <source>
        <strain evidence="6">HYR1</strain>
    </source>
</reference>
<gene>
    <name evidence="6" type="ORF">BpHYR1_040968</name>
</gene>
<dbReference type="OrthoDB" id="198977at2759"/>
<evidence type="ECO:0000313" key="7">
    <source>
        <dbReference type="Proteomes" id="UP000276133"/>
    </source>
</evidence>
<feature type="non-terminal residue" evidence="6">
    <location>
        <position position="1"/>
    </location>
</feature>
<evidence type="ECO:0000256" key="4">
    <source>
        <dbReference type="SAM" id="MobiDB-lite"/>
    </source>
</evidence>
<dbReference type="GO" id="GO:0048280">
    <property type="term" value="P:vesicle fusion with Golgi apparatus"/>
    <property type="evidence" value="ECO:0007669"/>
    <property type="project" value="InterPro"/>
</dbReference>
<evidence type="ECO:0000256" key="3">
    <source>
        <dbReference type="ARBA" id="ARBA00023054"/>
    </source>
</evidence>
<proteinExistence type="predicted"/>
<feature type="domain" description="Vesicle tethering protein Uso1/P115-like head" evidence="5">
    <location>
        <begin position="347"/>
        <end position="532"/>
    </location>
</feature>
<dbReference type="AlphaFoldDB" id="A0A3M7SDZ5"/>
<feature type="compositionally biased region" description="Low complexity" evidence="4">
    <location>
        <begin position="8"/>
        <end position="19"/>
    </location>
</feature>
<name>A0A3M7SDZ5_BRAPC</name>
<dbReference type="InterPro" id="IPR041209">
    <property type="entry name" value="P115_Arm_rpt"/>
</dbReference>
<sequence>KLFGYGTSKSSADSDGPSSLTGVETIERLCDRLQSSLLIEDRHDALKTIKSLSKKYKLEVGTQAMHVLIDVIRQNTTDPELISLSLDTLSNIMNPSEGDTGSLLPADLCTQFTEMFIKDQANLTLLFDLLDEFEFQVRWSSVKLINQLVVNQSEQLEEKVLQIPRGVSRLIDLLNDSREIIRNDAILILNKLTQTNANIQKIIAFESGFDRVMEIIEGEGSVLDGGVIVEDCFNLLLNLLQKNYSNQSFFKEANYIKKICRYFELSGSEDAATNWTQQKTTNLSLLLRLIQCLVAPNNQQQIINDCQRAYNHFGLLHRLCVLLTWPGVPADLLSQAICTVGEVIRGNAANQQLFSSVMMQSTPPRPIITILLLSMINEKQPFHLRSSILYSFECFLYKNEEKKAQVIDTLLPKETSNLSDINTGQILCTGLFAPNDFVSNWLCAVALAHTISNSNSLKEQLLRVQLAINSHDKIQAVSLLQQCMNILSESSNNSINYQFQSKISIIMLISTWLSNCPAAVTAFLSNEQNIPYIEN</sequence>
<dbReference type="PANTHER" id="PTHR10013:SF0">
    <property type="entry name" value="GENERAL VESICULAR TRANSPORT FACTOR P115"/>
    <property type="match status" value="1"/>
</dbReference>
<dbReference type="InterPro" id="IPR024095">
    <property type="entry name" value="Vesicle_P115"/>
</dbReference>
<dbReference type="Pfam" id="PF04869">
    <property type="entry name" value="Uso1_p115_head"/>
    <property type="match status" value="1"/>
</dbReference>
<dbReference type="PANTHER" id="PTHR10013">
    <property type="entry name" value="GENERAL VESICULAR TRANSPORT FACTOR P115"/>
    <property type="match status" value="1"/>
</dbReference>
<dbReference type="Proteomes" id="UP000276133">
    <property type="component" value="Unassembled WGS sequence"/>
</dbReference>
<comment type="subcellular location">
    <subcellularLocation>
        <location evidence="1">Golgi apparatus</location>
    </subcellularLocation>
</comment>
<accession>A0A3M7SDZ5</accession>
<dbReference type="Gene3D" id="1.25.10.10">
    <property type="entry name" value="Leucine-rich Repeat Variant"/>
    <property type="match status" value="1"/>
</dbReference>
<protein>
    <submittedName>
        <fullName evidence="6">General vesicular transport factor p115-like protein</fullName>
    </submittedName>
</protein>
<dbReference type="GO" id="GO:0006886">
    <property type="term" value="P:intracellular protein transport"/>
    <property type="evidence" value="ECO:0007669"/>
    <property type="project" value="InterPro"/>
</dbReference>
<keyword evidence="2" id="KW-0333">Golgi apparatus</keyword>
<dbReference type="InterPro" id="IPR006953">
    <property type="entry name" value="Vesicle_Uso1_P115_head"/>
</dbReference>
<comment type="caution">
    <text evidence="6">The sequence shown here is derived from an EMBL/GenBank/DDBJ whole genome shotgun (WGS) entry which is preliminary data.</text>
</comment>
<dbReference type="InterPro" id="IPR016024">
    <property type="entry name" value="ARM-type_fold"/>
</dbReference>
<dbReference type="EMBL" id="REGN01001538">
    <property type="protein sequence ID" value="RNA34011.1"/>
    <property type="molecule type" value="Genomic_DNA"/>
</dbReference>
<dbReference type="GO" id="GO:0045056">
    <property type="term" value="P:transcytosis"/>
    <property type="evidence" value="ECO:0007669"/>
    <property type="project" value="TreeGrafter"/>
</dbReference>
<dbReference type="GO" id="GO:0012507">
    <property type="term" value="C:ER to Golgi transport vesicle membrane"/>
    <property type="evidence" value="ECO:0007669"/>
    <property type="project" value="TreeGrafter"/>
</dbReference>
<dbReference type="InterPro" id="IPR011989">
    <property type="entry name" value="ARM-like"/>
</dbReference>